<keyword evidence="2" id="KW-0547">Nucleotide-binding</keyword>
<evidence type="ECO:0000256" key="4">
    <source>
        <dbReference type="SAM" id="MobiDB-lite"/>
    </source>
</evidence>
<dbReference type="Proteomes" id="UP000324705">
    <property type="component" value="Chromosome 5B"/>
</dbReference>
<sequence>MDPSRSLLDLNLLVLPAFSFVDCRQQKHASRTRLLRQLEDARCDATTRGPSGHGTGGHHHTRARFWQPTLAPKSDQPNPGVGSYGCEEEMTKGEGPLIGIDLGTTYSYAGMWQQVEIMANDQGNHTTPSYIA</sequence>
<dbReference type="PROSITE" id="PS00297">
    <property type="entry name" value="HSP70_1"/>
    <property type="match status" value="1"/>
</dbReference>
<name>A0A9R0XMY6_TRITD</name>
<dbReference type="AlphaFoldDB" id="A0A9R0XMY6"/>
<gene>
    <name evidence="5" type="ORF">TRITD_5Bv1G240440</name>
</gene>
<comment type="similarity">
    <text evidence="1">Belongs to the heat shock protein 70 family.</text>
</comment>
<dbReference type="SUPFAM" id="SSF53067">
    <property type="entry name" value="Actin-like ATPase domain"/>
    <property type="match status" value="1"/>
</dbReference>
<evidence type="ECO:0000256" key="3">
    <source>
        <dbReference type="ARBA" id="ARBA00022840"/>
    </source>
</evidence>
<dbReference type="Gene3D" id="3.30.420.40">
    <property type="match status" value="1"/>
</dbReference>
<dbReference type="InterPro" id="IPR013126">
    <property type="entry name" value="Hsp_70_fam"/>
</dbReference>
<keyword evidence="6" id="KW-1185">Reference proteome</keyword>
<evidence type="ECO:0000313" key="6">
    <source>
        <dbReference type="Proteomes" id="UP000324705"/>
    </source>
</evidence>
<protein>
    <submittedName>
        <fullName evidence="5">Uncharacterized protein</fullName>
    </submittedName>
</protein>
<dbReference type="GO" id="GO:0005524">
    <property type="term" value="F:ATP binding"/>
    <property type="evidence" value="ECO:0007669"/>
    <property type="project" value="UniProtKB-KW"/>
</dbReference>
<proteinExistence type="inferred from homology"/>
<dbReference type="GO" id="GO:0140662">
    <property type="term" value="F:ATP-dependent protein folding chaperone"/>
    <property type="evidence" value="ECO:0007669"/>
    <property type="project" value="InterPro"/>
</dbReference>
<dbReference type="FunFam" id="3.30.420.40:FF:000028">
    <property type="entry name" value="heat shock 70 kDa protein-like"/>
    <property type="match status" value="1"/>
</dbReference>
<organism evidence="5 6">
    <name type="scientific">Triticum turgidum subsp. durum</name>
    <name type="common">Durum wheat</name>
    <name type="synonym">Triticum durum</name>
    <dbReference type="NCBI Taxonomy" id="4567"/>
    <lineage>
        <taxon>Eukaryota</taxon>
        <taxon>Viridiplantae</taxon>
        <taxon>Streptophyta</taxon>
        <taxon>Embryophyta</taxon>
        <taxon>Tracheophyta</taxon>
        <taxon>Spermatophyta</taxon>
        <taxon>Magnoliopsida</taxon>
        <taxon>Liliopsida</taxon>
        <taxon>Poales</taxon>
        <taxon>Poaceae</taxon>
        <taxon>BOP clade</taxon>
        <taxon>Pooideae</taxon>
        <taxon>Triticodae</taxon>
        <taxon>Triticeae</taxon>
        <taxon>Triticinae</taxon>
        <taxon>Triticum</taxon>
    </lineage>
</organism>
<keyword evidence="3" id="KW-0067">ATP-binding</keyword>
<accession>A0A9R0XMY6</accession>
<dbReference type="InterPro" id="IPR043129">
    <property type="entry name" value="ATPase_NBD"/>
</dbReference>
<dbReference type="Pfam" id="PF00012">
    <property type="entry name" value="HSP70"/>
    <property type="match status" value="1"/>
</dbReference>
<feature type="region of interest" description="Disordered" evidence="4">
    <location>
        <begin position="45"/>
        <end position="89"/>
    </location>
</feature>
<dbReference type="InterPro" id="IPR018181">
    <property type="entry name" value="Heat_shock_70_CS"/>
</dbReference>
<evidence type="ECO:0000313" key="5">
    <source>
        <dbReference type="EMBL" id="VAI39778.1"/>
    </source>
</evidence>
<dbReference type="EMBL" id="LT934120">
    <property type="protein sequence ID" value="VAI39778.1"/>
    <property type="molecule type" value="Genomic_DNA"/>
</dbReference>
<dbReference type="PRINTS" id="PR00301">
    <property type="entry name" value="HEATSHOCK70"/>
</dbReference>
<dbReference type="Gramene" id="TRITD5Bv1G240440.1">
    <property type="protein sequence ID" value="TRITD5Bv1G240440.1"/>
    <property type="gene ID" value="TRITD5Bv1G240440"/>
</dbReference>
<evidence type="ECO:0000256" key="1">
    <source>
        <dbReference type="ARBA" id="ARBA00007381"/>
    </source>
</evidence>
<evidence type="ECO:0000256" key="2">
    <source>
        <dbReference type="ARBA" id="ARBA00022741"/>
    </source>
</evidence>
<reference evidence="5 6" key="1">
    <citation type="submission" date="2017-09" db="EMBL/GenBank/DDBJ databases">
        <authorList>
            <consortium name="International Durum Wheat Genome Sequencing Consortium (IDWGSC)"/>
            <person name="Milanesi L."/>
        </authorList>
    </citation>
    <scope>NUCLEOTIDE SEQUENCE [LARGE SCALE GENOMIC DNA]</scope>
    <source>
        <strain evidence="6">cv. Svevo</strain>
    </source>
</reference>
<dbReference type="OMA" id="HTRARFW"/>